<protein>
    <recommendedName>
        <fullName evidence="2">Helicase C-terminal domain-containing protein</fullName>
    </recommendedName>
</protein>
<evidence type="ECO:0000313" key="4">
    <source>
        <dbReference type="Proteomes" id="UP001189429"/>
    </source>
</evidence>
<feature type="compositionally biased region" description="Basic and acidic residues" evidence="1">
    <location>
        <begin position="1811"/>
        <end position="1828"/>
    </location>
</feature>
<feature type="region of interest" description="Disordered" evidence="1">
    <location>
        <begin position="222"/>
        <end position="265"/>
    </location>
</feature>
<name>A0ABN9QY93_9DINO</name>
<gene>
    <name evidence="3" type="ORF">PCOR1329_LOCUS14246</name>
</gene>
<comment type="caution">
    <text evidence="3">The sequence shown here is derived from an EMBL/GenBank/DDBJ whole genome shotgun (WGS) entry which is preliminary data.</text>
</comment>
<dbReference type="InterPro" id="IPR027417">
    <property type="entry name" value="P-loop_NTPase"/>
</dbReference>
<feature type="compositionally biased region" description="Gly residues" evidence="1">
    <location>
        <begin position="55"/>
        <end position="68"/>
    </location>
</feature>
<dbReference type="Gene3D" id="3.40.50.300">
    <property type="entry name" value="P-loop containing nucleotide triphosphate hydrolases"/>
    <property type="match status" value="1"/>
</dbReference>
<dbReference type="Pfam" id="PF00271">
    <property type="entry name" value="Helicase_C"/>
    <property type="match status" value="1"/>
</dbReference>
<dbReference type="Proteomes" id="UP001189429">
    <property type="component" value="Unassembled WGS sequence"/>
</dbReference>
<feature type="compositionally biased region" description="Low complexity" evidence="1">
    <location>
        <begin position="1579"/>
        <end position="1589"/>
    </location>
</feature>
<proteinExistence type="predicted"/>
<accession>A0ABN9QY93</accession>
<dbReference type="SUPFAM" id="SSF52540">
    <property type="entry name" value="P-loop containing nucleoside triphosphate hydrolases"/>
    <property type="match status" value="1"/>
</dbReference>
<feature type="compositionally biased region" description="Basic and acidic residues" evidence="1">
    <location>
        <begin position="227"/>
        <end position="247"/>
    </location>
</feature>
<evidence type="ECO:0000313" key="3">
    <source>
        <dbReference type="EMBL" id="CAK0808749.1"/>
    </source>
</evidence>
<feature type="region of interest" description="Disordered" evidence="1">
    <location>
        <begin position="40"/>
        <end position="68"/>
    </location>
</feature>
<feature type="region of interest" description="Disordered" evidence="1">
    <location>
        <begin position="94"/>
        <end position="134"/>
    </location>
</feature>
<keyword evidence="4" id="KW-1185">Reference proteome</keyword>
<feature type="compositionally biased region" description="Basic and acidic residues" evidence="1">
    <location>
        <begin position="1596"/>
        <end position="1613"/>
    </location>
</feature>
<evidence type="ECO:0000256" key="1">
    <source>
        <dbReference type="SAM" id="MobiDB-lite"/>
    </source>
</evidence>
<feature type="compositionally biased region" description="Acidic residues" evidence="1">
    <location>
        <begin position="3023"/>
        <end position="3049"/>
    </location>
</feature>
<reference evidence="3" key="1">
    <citation type="submission" date="2023-10" db="EMBL/GenBank/DDBJ databases">
        <authorList>
            <person name="Chen Y."/>
            <person name="Shah S."/>
            <person name="Dougan E. K."/>
            <person name="Thang M."/>
            <person name="Chan C."/>
        </authorList>
    </citation>
    <scope>NUCLEOTIDE SEQUENCE [LARGE SCALE GENOMIC DNA]</scope>
</reference>
<organism evidence="3 4">
    <name type="scientific">Prorocentrum cordatum</name>
    <dbReference type="NCBI Taxonomy" id="2364126"/>
    <lineage>
        <taxon>Eukaryota</taxon>
        <taxon>Sar</taxon>
        <taxon>Alveolata</taxon>
        <taxon>Dinophyceae</taxon>
        <taxon>Prorocentrales</taxon>
        <taxon>Prorocentraceae</taxon>
        <taxon>Prorocentrum</taxon>
    </lineage>
</organism>
<feature type="region of interest" description="Disordered" evidence="1">
    <location>
        <begin position="1656"/>
        <end position="1690"/>
    </location>
</feature>
<evidence type="ECO:0000259" key="2">
    <source>
        <dbReference type="Pfam" id="PF00271"/>
    </source>
</evidence>
<feature type="region of interest" description="Disordered" evidence="1">
    <location>
        <begin position="2997"/>
        <end position="3058"/>
    </location>
</feature>
<dbReference type="EMBL" id="CAUYUJ010004247">
    <property type="protein sequence ID" value="CAK0808749.1"/>
    <property type="molecule type" value="Genomic_DNA"/>
</dbReference>
<feature type="region of interest" description="Disordered" evidence="1">
    <location>
        <begin position="1542"/>
        <end position="1615"/>
    </location>
</feature>
<dbReference type="InterPro" id="IPR001650">
    <property type="entry name" value="Helicase_C-like"/>
</dbReference>
<sequence>MAKATGQAAWVQCQKCGPRSWTPIASGKQWCHLCGLYYNKGDQPQRGASRRKGGGKSAGGGMGAGGAGGAAGLSQQLLDAIAKQVTAITAAAASAQPPAASQPGHGKGSRGTGKGKDTAAPPPEAPATDDKDKKIEQLELLVNTYQQMDATVMPDVAAKLQQARADLVDARAAQAASLPPAQRMARCHTRVQRAAEKVEKIKHQISELEKTKQELQVQLDATNQSMEEQKKRLERAQEDQQREEQDAKSVWADTAPDEGPGPLAEFTKTSKAKIAEAKTKFAGNAEILRFINDMSSMVGALPEKATPPPPPSPSITDTPMFDSEFFKAEMESLAKHVPKKELEALQKARATIQDQQAAAARQLDQLEHSEFCNYIKGQLFAPVCSMGTCTASCSVIDMFIVEQQLANAVRAIDVDFDWDARPHFPVVLDLPPEFGEVKVLQFPTIPALPSSFDKDEEDEDIVHPSTVSWNKVSDHVGSLISAIGNHSKAVLREGFASAYAHWANAAELELAQRTASKVHKSGLRARAPQPVLRAVTKNEKAHKQYGLFPTAPSWIAIRTHRLASYLEEEEEWTVGKAIGRESRPAVFDLISRVVRATPKHVMQHESTRILLTDIQQYLKPVHADFEAEAFCRGKLAATVAQLFTFKARADALAKKVLSDARSANASSWKEWVDKALDKGAKAAHKFIKERTKWEPDTVVIEGKLTASIQSTLDTYKAKFGNFWEPAVEPLHRDNDLHEPIGIPSVDALRDLSKSYSKSSAVSLGGFHMRHLSMLSDEALEAFARLIYISEDHFGRTVRLTDTSPSLLADLLHRGCQRTELLPPDVLQAALEAPENSPLYCFGIFEHPGAGEHMGFLVLQEALTKPSKTWVDCKAVLDQHARPLPTRLSSKLKYSGLHKLALARDSRYHLETASKVKSHQDIESLAGEARLAAEINAAADKTAKAAVDCHPSFDPTAVQDLQRKVEAARAIALYAPRVLALCQRNRHKSERAALPCKVQASIVVHDWEVLQGPIPYRCRACFTYARSYKAAVARERQVFHDFRNGACRCLVSSDLFTRGIDIESVNVVINSGGGSLEIAAMRGPERTTVDFPFSLPHDLFAFHWHKCLADRDPLNFDPDDLPAQFAAHEYPARDHNNRPFQCDREFWRGFNLAQARDKDVYQTQLDRALVTVQVDREAALRRLVANLEMNEELGGMVTTRAMSEFRLGNKFRLIENEDVPDIQSLSEVVAPAQILFFSTSNNQGMDRVCALFQIRGVSIETLCVDGVRVMDLGIVQFVLGYMFWALVKHNFRRSTKGRAAQRHRECLMHLRRRIRYFYLQTGANQKRGSKSMVGRLTFKMFWPTKVGRPPRLSAKAAECRTLVPLLPLLRRENVAFLGPRSAHFVQARFHLAAVYRTQATEDLPTQSVELKARTILESALPPPPARGPSFLGARSSPGLRHGAMLTLELGAAFVITHAQVNGALAIVSALDHAQVNTLTVAFVLPHVQVNILAMVFVFLLSGRPEKIMAVLKESCGPGSDGDRWKMHLELPCLAAPGGSAGAAAQASAHEGPTAALEVAEQEPGARRPWTSGPGAGPPSGGQSAAPGPAKKAAKTSYADRQKKIEASGKRPDGRHLRHGGAELCFAWNRSAAGCSSPCSATPARKHLREWCLGEHRAGDDSCPAQNRPSGGRPERHAGKGGSKGQGGKRPRGGCKVVLFEMADGSAALSLELSRRLSGAATLALNITEVVEETRARILSYRQAGYLVIVRARPPGATFSCARDSAAHNILYTVVNELDSEDLVEGAGDKGGKGGKVKGKYSGKAAKGSKSGGKGDKSGKGGHSKGDQGSRGRLRCNPVAPPSLSARCRAVGVEGAHSCKSGPNGSVTEGAPRTGGASMPVAALDGVAAAWIDDVYSEVLHRLQPAPAGTRDAATLRVRPQTHGRGDEVTAYEARAREDAQCAAGMRNPAAVLDSWPRLPAGLEAVRKALVTARARGGELADLAAACGRAPTRAPPSDSALRRARARVADALGLPREAAELCRPASRLRYRIVEVVVQKTQDPDRPLADWLRHGAPMGIARSIVPGGLFPLRESRAEATIDEDALAQGYCGNHASFSDKHGEASPPTRSLIREYLAKGFGTRFGSRREAELQHGRTFPAPLGNVRKRRQGGEGWKNRVIQDLKAAGINALSATPERTVLPRGIDHARDLVALEDAPGDQVAVLVLDFSDAFMMMALHPDEQRFNCAEVRDLALCQPSTTRLQLYVDDPVIVTRGRPEQCQEELDVIVLWWLVLGINLAWSKGRLVKAPHEQSIARPIVQHDWIGMSFALHAGVVIMGLTADFLVTVSEALLPFLRRRGFAALKDARVLCGRAARVAQVVPAATPFASALWSALGGATRASASGRSEAPPGQVAVQRFFTAAGWFNALASLEREGREQAPPGVLFPLQRLVRRATDLEVLGRSRYHIEFDASPWGGGAVLMEGFQAIEYFTVTWDKDVLTMFEAVAGDSRWQSCWEFLTLLLSLITWRRHAIHEVLFVLGDNIAALQDAISLRGRGQMLMVARELAWRRAKWPLFFDCHHLPKESNVTADALNAVGADVADVPPRFTIHGLRRDALGRSEYQRGSLPHLGSDSERHAALEAFDRDVLAKTTAAAEASRRKTLLECVSRWSVELLPLTCSRIRMLGATLKAGQYRSAAQYLSTARKWHEQRDFVITPSMRLALQEVTRSCERGMGPCKKMEGLPLETLCRLTRDWDPQVPGGPCHPRRALVVGAWWLAREIELSSAPAAMVMFRASDSAGLVATWTLPASKTDPRALGMERTRGCCCNRGVFGAGCPAHCLWEQRAWLRAILAEVRGQRRTGGPARLVPRGFPDLEESARSIVAPAVEELNIVAGRIGDLSIDVRELKLALAAEASRTSDCVAGGAAQLDSGADAAVRSSASAPVEQFIVNTSSGIIHAAWFCGGEGASFSGVTRCLWRFDARRASKLEAPPPPLYKDLCERCYPELRCLHKRRLRAQADASEAGDVESQAAESSIAHLSRVKEGEAGDEADDGDDDDDGDNKDDDDDDDDEGAAMSLGAPQ</sequence>
<feature type="region of interest" description="Disordered" evidence="1">
    <location>
        <begin position="1782"/>
        <end position="1837"/>
    </location>
</feature>
<feature type="domain" description="Helicase C-terminal" evidence="2">
    <location>
        <begin position="1034"/>
        <end position="1070"/>
    </location>
</feature>